<feature type="region of interest" description="Disordered" evidence="2">
    <location>
        <begin position="1174"/>
        <end position="1204"/>
    </location>
</feature>
<feature type="compositionally biased region" description="Basic and acidic residues" evidence="2">
    <location>
        <begin position="1410"/>
        <end position="1428"/>
    </location>
</feature>
<feature type="region of interest" description="Disordered" evidence="2">
    <location>
        <begin position="133"/>
        <end position="422"/>
    </location>
</feature>
<feature type="region of interest" description="Disordered" evidence="2">
    <location>
        <begin position="1401"/>
        <end position="1448"/>
    </location>
</feature>
<feature type="compositionally biased region" description="Basic and acidic residues" evidence="2">
    <location>
        <begin position="1892"/>
        <end position="1902"/>
    </location>
</feature>
<feature type="region of interest" description="Disordered" evidence="2">
    <location>
        <begin position="1225"/>
        <end position="1256"/>
    </location>
</feature>
<feature type="compositionally biased region" description="Polar residues" evidence="2">
    <location>
        <begin position="844"/>
        <end position="854"/>
    </location>
</feature>
<feature type="region of interest" description="Disordered" evidence="2">
    <location>
        <begin position="1837"/>
        <end position="1967"/>
    </location>
</feature>
<feature type="compositionally biased region" description="Basic and acidic residues" evidence="2">
    <location>
        <begin position="1759"/>
        <end position="1776"/>
    </location>
</feature>
<feature type="compositionally biased region" description="Basic and acidic residues" evidence="2">
    <location>
        <begin position="1842"/>
        <end position="1881"/>
    </location>
</feature>
<reference evidence="4" key="1">
    <citation type="submission" date="2025-08" db="UniProtKB">
        <authorList>
            <consortium name="RefSeq"/>
        </authorList>
    </citation>
    <scope>IDENTIFICATION</scope>
    <source>
        <tissue evidence="4">Adult</tissue>
    </source>
</reference>
<feature type="compositionally biased region" description="Polar residues" evidence="2">
    <location>
        <begin position="1673"/>
        <end position="1682"/>
    </location>
</feature>
<feature type="region of interest" description="Disordered" evidence="2">
    <location>
        <begin position="872"/>
        <end position="893"/>
    </location>
</feature>
<keyword evidence="3" id="KW-1185">Reference proteome</keyword>
<feature type="compositionally biased region" description="Basic and acidic residues" evidence="2">
    <location>
        <begin position="1134"/>
        <end position="1144"/>
    </location>
</feature>
<name>A0ABM3JGU7_BACDO</name>
<dbReference type="RefSeq" id="XP_049308444.1">
    <property type="nucleotide sequence ID" value="XM_049452487.1"/>
</dbReference>
<accession>A0ABM3JGU7</accession>
<feature type="region of interest" description="Disordered" evidence="2">
    <location>
        <begin position="1980"/>
        <end position="2002"/>
    </location>
</feature>
<sequence>MDLDDLDIYEDLDTFQQDEEKKTAELLSLEAKYNDSLKTIETLQLENADLKKQIRRIGINFQNLLDTAKAEIKRKDKQIEQLRKEKDDICFRRKQPRREYTDVASTSQNTNTWIKNETVLPTANTNENAQISSKNVEAIDNEHPSATSYISRGREITHITDDYKQERRNESLERKYISDPQREKHNSSNNPREQHVSRYNARGTEREGSVRSATIESRHSHDSRTAERGHSIKNKTFKSETEKGSYNITDNDRRQHSYDRLGGRSRYHGKEEKTKYESYDGRHDRRSDSKEARTKSESSNFRHDRRSDSKDARIKSESSDVHHDRRSDSRDARIKSESSDVRHDRRSDSRDPRIKSESSDVHHDRRSDSKRHHEDGNKKSNEANEKSRDKVMNINRNENVTYTKNSDGLTQSKDIHGKTLNPFKEGRREDKLIDTPKFSEKTHEDTKNMEIGQEGDFLDKHLPASKDSQSLEKLLAEQKLTKEKLIALENEFSCKEADKNANRLLPADGMTTPKKTTLFDELFGNTPTNAGDVDSNVIDFEKDSSSSATTSPSNYTDTSEPTIISSTINSKKTATNDYYIPIKREQNRQNKNDVSLVANSDNGCLAGKQLISSLTSKNQAVNENSAKESVTCVKTTEETIDYAKIATILLSEDEEETEIAQAAETHEDETSKNIANSNGNKINGDIQILSNIRRPNIYEIRAHQRRLRELAAAKKAKRAKIAETDTIKQNAAQNITKVVVPVSELVTKGIQKNTTTTTTAAENNEGVDLEVKSVEAKIQQDKNTHKNSPQLSAGISADTNVITLNNETTTVVSISDATKIADQESIETLKLVDKNVAPHLEANTEATNNDNSVANDDVLKVDTSKQVKSDALDIKRQNETEESISSNNTERSELVLNETEDINVIDTAKTTENVEQMTTAKTILNNAISDALETAELIVEKAVVQNETKSTEIANKTDITSAECAATNINNKKNESGGLSLRLTTVTPNNDKLDTDLLTNDSERNKSIGESIENIKETQELDESNNGISQTNKASENIALVEEESAQLTNHLLQNSPMNIEEKESCKQNVIAQQKEITEVKENDEQKVGITDEENMQATEKLLEAVNTANETTIEVKVVSENTESNCDSVLSGEKSDGNNHESSEAITEQKPIARSVVPVQKVVSQPAVYKSEELLDSKDTTNESSSETENDITKSSEVPATTNTIINETERSADCNRNVERNGAVIDKTESTEPNGIPAESAIAESTTENGSDPVIEKSESVKCNGISEEFSIAENTTENGSGPIIEKSECTKHNGISEESLITESTAESGSGSVFEKSESKKSAIAESTTENGSGSIMEETVCTKHKGATEETAIAEGSTALDESALRKTEAAVSYLVNNMDKPTNNFKDGNEKITEVQNVSNTEAKSAVESKIVEKQSKAADNQRNKNSKSKAKELPNTVNNSPERNVLIENMKRSEVLWKFKIPKISAKRKREESVDGSSAKREESVDSAKESKNAGTDVVQKDKLSIKAEEPIIPYKKKKNEKLIPKQVQEETKMLEINGNIDKNLLETKTLFENQKKSERIIKEIDNWARRKVGETTENFETENQIEYTQAHKISSTNKHETVEKTQSKDEIHTIQKTDEHKAHIDKNSESTTNDAKCVTAKQQDQNKRPTEERSTRERSSEKRDQTQLLKGQNTKIQERRKSQTKVEHDEHSQGTKPRNRNVEIHKEKSQKSDEMAAKCGQRIVTKAQRGELKTLKVEISVKANNTVKKALGSHELEEKSKNSSERHLQNENAVQKALESLKFSTKEHLTSKSQTAVATVSSEIKTVKCDISKGSADDLNQKKVSNKNYSVAKKKSTEKELNEADADNHVKRAKTDIGGGKKENVQKLTEKEVTTTEEMQVASDSHAETTNDHQRIATAFNQTPKRRKTSTSSDDSEVMSKSQRRKRFKMRIEDSDDDEEYATHSPPTAVPEPTESQVDVARKNKDIIDILQNDRANESNDNLPAPQTPTSLPMNVSQDDEYEEIDSRMQLMFASPKIADKTSSSNSLAVANQLKTQLLQSSLRDSAVVATVTCAVSPKIADKKSSTDQLVVENPIKQPILEDRAVVTGPPSPKPASKASFEHPAVAKPITSQLTQPILDDPAVVTGPPTPKPAHKVSSADPLVANPIKSPLTAPILDDHAVVMDVTGTEAPIGIDLPIIERPAFDAKPPADFNVTDSFLSDISNNSFLATDMNVTIDETNHTNTSLSDSSLSTKHISLGSSDYRFEKVSENVVNLFITRKRRGKRKPTATITTNTVSAT</sequence>
<feature type="compositionally biased region" description="Basic and acidic residues" evidence="2">
    <location>
        <begin position="1604"/>
        <end position="1635"/>
    </location>
</feature>
<feature type="region of interest" description="Disordered" evidence="2">
    <location>
        <begin position="1589"/>
        <end position="1724"/>
    </location>
</feature>
<keyword evidence="1" id="KW-0175">Coiled coil</keyword>
<dbReference type="Proteomes" id="UP001652620">
    <property type="component" value="Chromosome 3"/>
</dbReference>
<dbReference type="GeneID" id="105226318"/>
<feature type="compositionally biased region" description="Basic and acidic residues" evidence="2">
    <location>
        <begin position="1651"/>
        <end position="1672"/>
    </location>
</feature>
<feature type="compositionally biased region" description="Basic and acidic residues" evidence="2">
    <location>
        <begin position="152"/>
        <end position="196"/>
    </location>
</feature>
<feature type="compositionally biased region" description="Polar residues" evidence="2">
    <location>
        <begin position="394"/>
        <end position="412"/>
    </location>
</feature>
<protein>
    <submittedName>
        <fullName evidence="4">Uncharacterized protein LOC105226318</fullName>
    </submittedName>
</protein>
<feature type="region of interest" description="Disordered" evidence="2">
    <location>
        <begin position="543"/>
        <end position="562"/>
    </location>
</feature>
<feature type="region of interest" description="Disordered" evidence="2">
    <location>
        <begin position="1471"/>
        <end position="1509"/>
    </location>
</feature>
<gene>
    <name evidence="4" type="primary">LOC105226318</name>
</gene>
<feature type="region of interest" description="Disordered" evidence="2">
    <location>
        <begin position="842"/>
        <end position="861"/>
    </location>
</feature>
<feature type="compositionally biased region" description="Polar residues" evidence="2">
    <location>
        <begin position="1120"/>
        <end position="1129"/>
    </location>
</feature>
<feature type="compositionally biased region" description="Basic and acidic residues" evidence="2">
    <location>
        <begin position="1707"/>
        <end position="1723"/>
    </location>
</feature>
<evidence type="ECO:0000313" key="3">
    <source>
        <dbReference type="Proteomes" id="UP001652620"/>
    </source>
</evidence>
<feature type="compositionally biased region" description="Basic and acidic residues" evidence="2">
    <location>
        <begin position="216"/>
        <end position="230"/>
    </location>
</feature>
<feature type="region of interest" description="Disordered" evidence="2">
    <location>
        <begin position="1120"/>
        <end position="1152"/>
    </location>
</feature>
<evidence type="ECO:0000256" key="1">
    <source>
        <dbReference type="SAM" id="Coils"/>
    </source>
</evidence>
<proteinExistence type="predicted"/>
<evidence type="ECO:0000256" key="2">
    <source>
        <dbReference type="SAM" id="MobiDB-lite"/>
    </source>
</evidence>
<feature type="compositionally biased region" description="Basic and acidic residues" evidence="2">
    <location>
        <begin position="250"/>
        <end position="391"/>
    </location>
</feature>
<feature type="region of interest" description="Disordered" evidence="2">
    <location>
        <begin position="1306"/>
        <end position="1336"/>
    </location>
</feature>
<feature type="compositionally biased region" description="Polar residues" evidence="2">
    <location>
        <begin position="1183"/>
        <end position="1204"/>
    </location>
</feature>
<feature type="compositionally biased region" description="Basic and acidic residues" evidence="2">
    <location>
        <begin position="1683"/>
        <end position="1700"/>
    </location>
</feature>
<evidence type="ECO:0000313" key="4">
    <source>
        <dbReference type="RefSeq" id="XP_049308444.1"/>
    </source>
</evidence>
<feature type="coiled-coil region" evidence="1">
    <location>
        <begin position="12"/>
        <end position="85"/>
    </location>
</feature>
<feature type="compositionally biased region" description="Basic and acidic residues" evidence="2">
    <location>
        <begin position="1475"/>
        <end position="1498"/>
    </location>
</feature>
<feature type="compositionally biased region" description="Polar residues" evidence="2">
    <location>
        <begin position="1589"/>
        <end position="1603"/>
    </location>
</feature>
<feature type="region of interest" description="Disordered" evidence="2">
    <location>
        <begin position="1757"/>
        <end position="1778"/>
    </location>
</feature>
<organism evidence="3 4">
    <name type="scientific">Bactrocera dorsalis</name>
    <name type="common">Oriental fruit fly</name>
    <name type="synonym">Dacus dorsalis</name>
    <dbReference type="NCBI Taxonomy" id="27457"/>
    <lineage>
        <taxon>Eukaryota</taxon>
        <taxon>Metazoa</taxon>
        <taxon>Ecdysozoa</taxon>
        <taxon>Arthropoda</taxon>
        <taxon>Hexapoda</taxon>
        <taxon>Insecta</taxon>
        <taxon>Pterygota</taxon>
        <taxon>Neoptera</taxon>
        <taxon>Endopterygota</taxon>
        <taxon>Diptera</taxon>
        <taxon>Brachycera</taxon>
        <taxon>Muscomorpha</taxon>
        <taxon>Tephritoidea</taxon>
        <taxon>Tephritidae</taxon>
        <taxon>Bactrocera</taxon>
        <taxon>Bactrocera</taxon>
    </lineage>
</organism>